<gene>
    <name evidence="3" type="ORF">A8708_17465</name>
</gene>
<dbReference type="Pfam" id="PF03961">
    <property type="entry name" value="FapA"/>
    <property type="match status" value="1"/>
</dbReference>
<feature type="domain" description="Flagellar Assembly Protein A N-terminal region" evidence="2">
    <location>
        <begin position="14"/>
        <end position="187"/>
    </location>
</feature>
<dbReference type="AlphaFoldDB" id="A0A198AKE8"/>
<keyword evidence="1" id="KW-0175">Coiled coil</keyword>
<sequence>MSVSEGNMPLDFFIDITVSDDKLSAHLLISNTDDSFKVSVGQLLDLVQKNRIIHGVNQVVLAEIAANPKSFSNKKTLIATGTNQIDGQNGYIKLSFDFDDIEKKPLELEDGRVNYKEVVSIHNVRKGQLIGQRFLATAGTPGRAVTGETLFSKSGKEARFKVGKNVVTDAEQMGLYATIDGMVVRTDRDKINVFPVYEINGDVDYNIGNIDFIGTVVVRGNVLPGFKIRASGDIRVIGGVEAAELEAEGSVEISAGIVGQNKALIKAGKNVKSSFIQDATIEVSGELIVSQSIMHSTVRAGKSVNCIGAKGLIVGGTIQAGERVTARTIGNSMSTATIIEVGVLPELRNEMIQLRNQLKSLYENMEKTSKALTLLDQLAAAGQLSPDKLAMRIKLNNTKKQSVDEQVLIKDRILDIEKSLEDSENAKVQVISTIYGGTKIVIGRYTKFIKDPTNRMTFHLNEGDIVMSANV</sequence>
<proteinExistence type="predicted"/>
<keyword evidence="4" id="KW-1185">Reference proteome</keyword>
<dbReference type="InterPro" id="IPR046865">
    <property type="entry name" value="FapA_b_solenoid"/>
</dbReference>
<comment type="caution">
    <text evidence="3">The sequence shown here is derived from an EMBL/GenBank/DDBJ whole genome shotgun (WGS) entry which is preliminary data.</text>
</comment>
<reference evidence="3 4" key="1">
    <citation type="submission" date="2016-05" db="EMBL/GenBank/DDBJ databases">
        <title>Paenibacillus sp. 1ZS3-15 nov., isolated from the rhizosphere soil.</title>
        <authorList>
            <person name="Zhang X.X."/>
            <person name="Zhang J."/>
        </authorList>
    </citation>
    <scope>NUCLEOTIDE SEQUENCE [LARGE SCALE GENOMIC DNA]</scope>
    <source>
        <strain evidence="3 4">1ZS3-15</strain>
    </source>
</reference>
<dbReference type="EMBL" id="LYPB01000048">
    <property type="protein sequence ID" value="OAS21707.1"/>
    <property type="molecule type" value="Genomic_DNA"/>
</dbReference>
<dbReference type="Pfam" id="PF20250">
    <property type="entry name" value="FapA_N"/>
    <property type="match status" value="1"/>
</dbReference>
<dbReference type="PANTHER" id="PTHR38032:SF1">
    <property type="entry name" value="RNA-BINDING PROTEIN KHPB N-TERMINAL DOMAIN-CONTAINING PROTEIN"/>
    <property type="match status" value="1"/>
</dbReference>
<dbReference type="InterPro" id="IPR046866">
    <property type="entry name" value="FapA_N"/>
</dbReference>
<evidence type="ECO:0000256" key="1">
    <source>
        <dbReference type="SAM" id="Coils"/>
    </source>
</evidence>
<organism evidence="3 4">
    <name type="scientific">Paenibacillus oryzisoli</name>
    <dbReference type="NCBI Taxonomy" id="1850517"/>
    <lineage>
        <taxon>Bacteria</taxon>
        <taxon>Bacillati</taxon>
        <taxon>Bacillota</taxon>
        <taxon>Bacilli</taxon>
        <taxon>Bacillales</taxon>
        <taxon>Paenibacillaceae</taxon>
        <taxon>Paenibacillus</taxon>
    </lineage>
</organism>
<name>A0A198AKE8_9BACL</name>
<evidence type="ECO:0000259" key="2">
    <source>
        <dbReference type="Pfam" id="PF20250"/>
    </source>
</evidence>
<accession>A0A198AKE8</accession>
<evidence type="ECO:0000313" key="3">
    <source>
        <dbReference type="EMBL" id="OAS21707.1"/>
    </source>
</evidence>
<evidence type="ECO:0000313" key="4">
    <source>
        <dbReference type="Proteomes" id="UP000078454"/>
    </source>
</evidence>
<dbReference type="OrthoDB" id="9816426at2"/>
<dbReference type="Proteomes" id="UP000078454">
    <property type="component" value="Unassembled WGS sequence"/>
</dbReference>
<protein>
    <submittedName>
        <fullName evidence="3">Polymerase</fullName>
    </submittedName>
</protein>
<dbReference type="RefSeq" id="WP_068662556.1">
    <property type="nucleotide sequence ID" value="NZ_LYPB01000048.1"/>
</dbReference>
<dbReference type="InterPro" id="IPR005646">
    <property type="entry name" value="FapA"/>
</dbReference>
<dbReference type="PANTHER" id="PTHR38032">
    <property type="entry name" value="POLYMERASE-RELATED"/>
    <property type="match status" value="1"/>
</dbReference>
<feature type="coiled-coil region" evidence="1">
    <location>
        <begin position="344"/>
        <end position="371"/>
    </location>
</feature>
<dbReference type="STRING" id="1850517.A8708_17465"/>